<dbReference type="Gene3D" id="3.30.428.10">
    <property type="entry name" value="HIT-like"/>
    <property type="match status" value="1"/>
</dbReference>
<evidence type="ECO:0000256" key="3">
    <source>
        <dbReference type="PROSITE-ProRule" id="PRU00464"/>
    </source>
</evidence>
<keyword evidence="6" id="KW-1185">Reference proteome</keyword>
<evidence type="ECO:0000259" key="4">
    <source>
        <dbReference type="PROSITE" id="PS51084"/>
    </source>
</evidence>
<dbReference type="InterPro" id="IPR019808">
    <property type="entry name" value="Histidine_triad_CS"/>
</dbReference>
<evidence type="ECO:0000256" key="2">
    <source>
        <dbReference type="PIRSR" id="PIRSR601310-3"/>
    </source>
</evidence>
<dbReference type="PROSITE" id="PS51084">
    <property type="entry name" value="HIT_2"/>
    <property type="match status" value="1"/>
</dbReference>
<dbReference type="OrthoDB" id="9784774at2"/>
<gene>
    <name evidence="5" type="ORF">SAMN02745119_00728</name>
</gene>
<dbReference type="Pfam" id="PF01230">
    <property type="entry name" value="HIT"/>
    <property type="match status" value="1"/>
</dbReference>
<dbReference type="PANTHER" id="PTHR23089">
    <property type="entry name" value="HISTIDINE TRIAD HIT PROTEIN"/>
    <property type="match status" value="1"/>
</dbReference>
<sequence length="114" mass="12599">MENCLFCKIIAGEIPAKKVYEDDLMVAIEDIAPKAPLHLLLIPKRHFSNCLDMAEQDETTVGHLFRVAGQLATERGLSEGGFRLVQNNGADAGQTVFHLHIHLLAGRELQWPPG</sequence>
<accession>A0A1T4L2I7</accession>
<reference evidence="6" key="1">
    <citation type="submission" date="2017-02" db="EMBL/GenBank/DDBJ databases">
        <authorList>
            <person name="Varghese N."/>
            <person name="Submissions S."/>
        </authorList>
    </citation>
    <scope>NUCLEOTIDE SEQUENCE [LARGE SCALE GENOMIC DNA]</scope>
    <source>
        <strain evidence="6">ATCC BAA-34</strain>
    </source>
</reference>
<dbReference type="RefSeq" id="WP_078789022.1">
    <property type="nucleotide sequence ID" value="NZ_FUWR01000002.1"/>
</dbReference>
<dbReference type="CDD" id="cd01276">
    <property type="entry name" value="PKCI_related"/>
    <property type="match status" value="1"/>
</dbReference>
<dbReference type="PRINTS" id="PR00332">
    <property type="entry name" value="HISTRIAD"/>
</dbReference>
<feature type="domain" description="HIT" evidence="4">
    <location>
        <begin position="5"/>
        <end position="114"/>
    </location>
</feature>
<feature type="active site" description="Tele-AMP-histidine intermediate" evidence="1">
    <location>
        <position position="100"/>
    </location>
</feature>
<dbReference type="STRING" id="115783.SAMN02745119_00728"/>
<evidence type="ECO:0000313" key="6">
    <source>
        <dbReference type="Proteomes" id="UP000190102"/>
    </source>
</evidence>
<dbReference type="InterPro" id="IPR011146">
    <property type="entry name" value="HIT-like"/>
</dbReference>
<organism evidence="5 6">
    <name type="scientific">Trichlorobacter thiogenes</name>
    <dbReference type="NCBI Taxonomy" id="115783"/>
    <lineage>
        <taxon>Bacteria</taxon>
        <taxon>Pseudomonadati</taxon>
        <taxon>Thermodesulfobacteriota</taxon>
        <taxon>Desulfuromonadia</taxon>
        <taxon>Geobacterales</taxon>
        <taxon>Geobacteraceae</taxon>
        <taxon>Trichlorobacter</taxon>
    </lineage>
</organism>
<dbReference type="EMBL" id="FUWR01000002">
    <property type="protein sequence ID" value="SJZ48788.1"/>
    <property type="molecule type" value="Genomic_DNA"/>
</dbReference>
<dbReference type="PROSITE" id="PS00892">
    <property type="entry name" value="HIT_1"/>
    <property type="match status" value="1"/>
</dbReference>
<dbReference type="InterPro" id="IPR036265">
    <property type="entry name" value="HIT-like_sf"/>
</dbReference>
<evidence type="ECO:0000256" key="1">
    <source>
        <dbReference type="PIRSR" id="PIRSR601310-1"/>
    </source>
</evidence>
<dbReference type="GO" id="GO:0003824">
    <property type="term" value="F:catalytic activity"/>
    <property type="evidence" value="ECO:0007669"/>
    <property type="project" value="InterPro"/>
</dbReference>
<dbReference type="InterPro" id="IPR001310">
    <property type="entry name" value="Histidine_triad_HIT"/>
</dbReference>
<feature type="short sequence motif" description="Histidine triad motif" evidence="2 3">
    <location>
        <begin position="98"/>
        <end position="102"/>
    </location>
</feature>
<protein>
    <submittedName>
        <fullName evidence="5">Histidine triad (HIT) family protein</fullName>
    </submittedName>
</protein>
<evidence type="ECO:0000313" key="5">
    <source>
        <dbReference type="EMBL" id="SJZ48788.1"/>
    </source>
</evidence>
<proteinExistence type="predicted"/>
<dbReference type="Proteomes" id="UP000190102">
    <property type="component" value="Unassembled WGS sequence"/>
</dbReference>
<dbReference type="SUPFAM" id="SSF54197">
    <property type="entry name" value="HIT-like"/>
    <property type="match status" value="1"/>
</dbReference>
<name>A0A1T4L2I7_9BACT</name>
<dbReference type="AlphaFoldDB" id="A0A1T4L2I7"/>